<dbReference type="OrthoDB" id="21095at2759"/>
<evidence type="ECO:0000313" key="1">
    <source>
        <dbReference type="EMBL" id="EKX74051.1"/>
    </source>
</evidence>
<organism evidence="1 2">
    <name type="scientific">Theileria equi strain WA</name>
    <dbReference type="NCBI Taxonomy" id="1537102"/>
    <lineage>
        <taxon>Eukaryota</taxon>
        <taxon>Sar</taxon>
        <taxon>Alveolata</taxon>
        <taxon>Apicomplexa</taxon>
        <taxon>Aconoidasida</taxon>
        <taxon>Piroplasmida</taxon>
        <taxon>Theileriidae</taxon>
        <taxon>Theileria</taxon>
    </lineage>
</organism>
<dbReference type="Gene3D" id="2.40.50.140">
    <property type="entry name" value="Nucleic acid-binding proteins"/>
    <property type="match status" value="1"/>
</dbReference>
<dbReference type="EMBL" id="ACOU01000002">
    <property type="protein sequence ID" value="EKX74051.1"/>
    <property type="molecule type" value="Genomic_DNA"/>
</dbReference>
<dbReference type="VEuPathDB" id="PiroplasmaDB:BEWA_040890"/>
<reference evidence="1 2" key="1">
    <citation type="journal article" date="2012" name="BMC Genomics">
        <title>Comparative genomic analysis and phylogenetic position of Theileria equi.</title>
        <authorList>
            <person name="Kappmeyer L.S."/>
            <person name="Thiagarajan M."/>
            <person name="Herndon D.R."/>
            <person name="Ramsay J.D."/>
            <person name="Caler E."/>
            <person name="Djikeng A."/>
            <person name="Gillespie J.J."/>
            <person name="Lau A.O."/>
            <person name="Roalson E.H."/>
            <person name="Silva J.C."/>
            <person name="Silva M.G."/>
            <person name="Suarez C.E."/>
            <person name="Ueti M.W."/>
            <person name="Nene V.M."/>
            <person name="Mealey R.H."/>
            <person name="Knowles D.P."/>
            <person name="Brayton K.A."/>
        </authorList>
    </citation>
    <scope>NUCLEOTIDE SEQUENCE [LARGE SCALE GENOMIC DNA]</scope>
    <source>
        <strain evidence="1 2">WA</strain>
    </source>
</reference>
<keyword evidence="2" id="KW-1185">Reference proteome</keyword>
<protein>
    <submittedName>
        <fullName evidence="1">Uncharacterized protein</fullName>
    </submittedName>
</protein>
<sequence>MAFNGKSSGFISSRDLERGNDGLENTSKRARFGLASGLDKEKSTQFQHEPKADIMSHWLFADDPLDANLNQKSALVLSNTRCSSFSTPAKPSYTSGFQSASGRQYNTFSSGQISDVRKFLGLDDNDASYEFTKDTAFKSSFTRAGSFNKEFDLKSESLIPSGNSIDRNERYKLLDRSKTTTDKVIDSVDLYEISKIKSCLDLWNYNCIYTNYYKSDLSIEIISTLWKENGDPFTVHYDNAENFKFIHVHCNNVTIGGFEEVNRCFQKILATKPIKDSEKRTFDRNWVLKKYKLYTVVSCRNYRKKISKLLKEGNSLKSLVEEISLPNPINLLKILFRLLKFEYSGQRSILLKILQGDASSDLPVVVRVESVYSEKVYLSDGYNCFKAVPSDKYIKALFNSKTIWSGSKILLQGIVFTSTSYDDYTLNLYNNSISGAKNLKIGLQPKHCNSNIRDLKYDAGKVMRVDVTVLKRLPLVYKAYLNCKETEGTKCLTLTEDEYQSLIDDPESAVLSTIDSISIIYTMVIVDTCVMLNECKDFERRVRESCVRLTLKNVDNEIMSILKPKTRFVVTNAFVKNQSNTLESFENSSRAGNGIHLVSTMYSRFEIIKGKEHMNIYQQPLCSGSLSYKLFMNMPLLSIHGDDNIKHLTLCDITNSGRNHQEEAIYNSLRNFPEKEDEAIYMGQTCDLNGVVIQVGDVIDARVNYFRFFLLTTKLNLVAVKVLSKDTTIYDESGKLYKLPTYFERIRSKLRFSTISAEECEQELAKNTSGLIQEFCNLQYAGFDAHCNIHNFQVNIEEFVLKSSNVLKSLQEHFIKAKLVHRGGCLHLSLASYRGLSSSYMDEMCKMFIALIVKHIIKVYELVGSNNSFVEKCYSFG</sequence>
<dbReference type="AlphaFoldDB" id="L1LFB7"/>
<dbReference type="GeneID" id="15807499"/>
<dbReference type="Proteomes" id="UP000031512">
    <property type="component" value="Unassembled WGS sequence"/>
</dbReference>
<dbReference type="InterPro" id="IPR012340">
    <property type="entry name" value="NA-bd_OB-fold"/>
</dbReference>
<comment type="caution">
    <text evidence="1">The sequence shown here is derived from an EMBL/GenBank/DDBJ whole genome shotgun (WGS) entry which is preliminary data.</text>
</comment>
<dbReference type="KEGG" id="beq:BEWA_040890"/>
<evidence type="ECO:0000313" key="2">
    <source>
        <dbReference type="Proteomes" id="UP000031512"/>
    </source>
</evidence>
<accession>L1LFB7</accession>
<name>L1LFB7_THEEQ</name>
<dbReference type="RefSeq" id="XP_004833503.1">
    <property type="nucleotide sequence ID" value="XM_004833446.1"/>
</dbReference>
<gene>
    <name evidence="1" type="ORF">BEWA_040890</name>
</gene>
<proteinExistence type="predicted"/>
<dbReference type="eggNOG" id="ENOG502TN6I">
    <property type="taxonomic scope" value="Eukaryota"/>
</dbReference>
<dbReference type="SUPFAM" id="SSF50249">
    <property type="entry name" value="Nucleic acid-binding proteins"/>
    <property type="match status" value="1"/>
</dbReference>